<dbReference type="Gene3D" id="3.30.420.40">
    <property type="match status" value="1"/>
</dbReference>
<accession>A0ABS5KJ72</accession>
<dbReference type="EMBL" id="JAAFYZ010000013">
    <property type="protein sequence ID" value="MBS2546436.1"/>
    <property type="molecule type" value="Genomic_DNA"/>
</dbReference>
<dbReference type="RefSeq" id="WP_212008084.1">
    <property type="nucleotide sequence ID" value="NZ_JAAFYZ010000013.1"/>
</dbReference>
<organism evidence="2 3">
    <name type="scientific">Catenulispora pinistramenti</name>
    <dbReference type="NCBI Taxonomy" id="2705254"/>
    <lineage>
        <taxon>Bacteria</taxon>
        <taxon>Bacillati</taxon>
        <taxon>Actinomycetota</taxon>
        <taxon>Actinomycetes</taxon>
        <taxon>Catenulisporales</taxon>
        <taxon>Catenulisporaceae</taxon>
        <taxon>Catenulispora</taxon>
    </lineage>
</organism>
<feature type="region of interest" description="Disordered" evidence="1">
    <location>
        <begin position="49"/>
        <end position="96"/>
    </location>
</feature>
<proteinExistence type="predicted"/>
<name>A0ABS5KJ72_9ACTN</name>
<feature type="compositionally biased region" description="Basic residues" evidence="1">
    <location>
        <begin position="80"/>
        <end position="90"/>
    </location>
</feature>
<dbReference type="Proteomes" id="UP000730482">
    <property type="component" value="Unassembled WGS sequence"/>
</dbReference>
<sequence>MPGPWHAADNDNDNDNDADVCALGEQRSGRGRGLQGFAVAAVGIGTGVGDEWHQSDRSRRRDRLPADLVRPVRLGEPHQGRRRSQKRRHSGIIAAC</sequence>
<comment type="caution">
    <text evidence="2">The sequence shown here is derived from an EMBL/GenBank/DDBJ whole genome shotgun (WGS) entry which is preliminary data.</text>
</comment>
<gene>
    <name evidence="2" type="ORF">KGQ19_06115</name>
</gene>
<evidence type="ECO:0000313" key="3">
    <source>
        <dbReference type="Proteomes" id="UP000730482"/>
    </source>
</evidence>
<protein>
    <submittedName>
        <fullName evidence="2">Uncharacterized protein</fullName>
    </submittedName>
</protein>
<evidence type="ECO:0000256" key="1">
    <source>
        <dbReference type="SAM" id="MobiDB-lite"/>
    </source>
</evidence>
<evidence type="ECO:0000313" key="2">
    <source>
        <dbReference type="EMBL" id="MBS2546436.1"/>
    </source>
</evidence>
<feature type="compositionally biased region" description="Basic and acidic residues" evidence="1">
    <location>
        <begin position="50"/>
        <end position="65"/>
    </location>
</feature>
<reference evidence="2 3" key="1">
    <citation type="submission" date="2020-02" db="EMBL/GenBank/DDBJ databases">
        <title>Acidophilic actinobacteria isolated from forest soil.</title>
        <authorList>
            <person name="Golinska P."/>
        </authorList>
    </citation>
    <scope>NUCLEOTIDE SEQUENCE [LARGE SCALE GENOMIC DNA]</scope>
    <source>
        <strain evidence="2 3">NL8</strain>
    </source>
</reference>
<keyword evidence="3" id="KW-1185">Reference proteome</keyword>